<dbReference type="Proteomes" id="UP000623467">
    <property type="component" value="Unassembled WGS sequence"/>
</dbReference>
<name>A0A8H6WWU7_9AGAR</name>
<organism evidence="1 2">
    <name type="scientific">Mycena sanguinolenta</name>
    <dbReference type="NCBI Taxonomy" id="230812"/>
    <lineage>
        <taxon>Eukaryota</taxon>
        <taxon>Fungi</taxon>
        <taxon>Dikarya</taxon>
        <taxon>Basidiomycota</taxon>
        <taxon>Agaricomycotina</taxon>
        <taxon>Agaricomycetes</taxon>
        <taxon>Agaricomycetidae</taxon>
        <taxon>Agaricales</taxon>
        <taxon>Marasmiineae</taxon>
        <taxon>Mycenaceae</taxon>
        <taxon>Mycena</taxon>
    </lineage>
</organism>
<evidence type="ECO:0000313" key="1">
    <source>
        <dbReference type="EMBL" id="KAF7330105.1"/>
    </source>
</evidence>
<gene>
    <name evidence="1" type="ORF">MSAN_02467100</name>
</gene>
<comment type="caution">
    <text evidence="1">The sequence shown here is derived from an EMBL/GenBank/DDBJ whole genome shotgun (WGS) entry which is preliminary data.</text>
</comment>
<reference evidence="1" key="1">
    <citation type="submission" date="2020-05" db="EMBL/GenBank/DDBJ databases">
        <title>Mycena genomes resolve the evolution of fungal bioluminescence.</title>
        <authorList>
            <person name="Tsai I.J."/>
        </authorList>
    </citation>
    <scope>NUCLEOTIDE SEQUENCE</scope>
    <source>
        <strain evidence="1">160909Yilan</strain>
    </source>
</reference>
<proteinExistence type="predicted"/>
<dbReference type="EMBL" id="JACAZH010000070">
    <property type="protein sequence ID" value="KAF7330105.1"/>
    <property type="molecule type" value="Genomic_DNA"/>
</dbReference>
<sequence>MLEVPNNPALCLTINGRRPCWVPLGTHSLHDFVLDSRAYGTVMQSFTPQCRLLVLTERVHGAAGAVITSRSSLSPPPRSLPHHSPSLRLILRDNDHWWSRFLILLLGCLLH</sequence>
<evidence type="ECO:0000313" key="2">
    <source>
        <dbReference type="Proteomes" id="UP000623467"/>
    </source>
</evidence>
<accession>A0A8H6WWU7</accession>
<dbReference type="AlphaFoldDB" id="A0A8H6WWU7"/>
<keyword evidence="2" id="KW-1185">Reference proteome</keyword>
<protein>
    <submittedName>
        <fullName evidence="1">Uncharacterized protein</fullName>
    </submittedName>
</protein>